<evidence type="ECO:0000256" key="1">
    <source>
        <dbReference type="SAM" id="SignalP"/>
    </source>
</evidence>
<accession>A0A1M7Z943</accession>
<keyword evidence="3" id="KW-1185">Reference proteome</keyword>
<proteinExistence type="predicted"/>
<reference evidence="3" key="1">
    <citation type="submission" date="2016-12" db="EMBL/GenBank/DDBJ databases">
        <authorList>
            <person name="Varghese N."/>
            <person name="Submissions S."/>
        </authorList>
    </citation>
    <scope>NUCLEOTIDE SEQUENCE [LARGE SCALE GENOMIC DNA]</scope>
    <source>
        <strain evidence="3">DSM 25035</strain>
    </source>
</reference>
<dbReference type="SUPFAM" id="SSF75169">
    <property type="entry name" value="DsrEFH-like"/>
    <property type="match status" value="1"/>
</dbReference>
<dbReference type="STRING" id="1073327.SAMN04488108_1312"/>
<dbReference type="Proteomes" id="UP000184609">
    <property type="component" value="Unassembled WGS sequence"/>
</dbReference>
<keyword evidence="1" id="KW-0732">Signal</keyword>
<dbReference type="InterPro" id="IPR027396">
    <property type="entry name" value="DsrEFH-like"/>
</dbReference>
<dbReference type="Gene3D" id="3.40.1260.10">
    <property type="entry name" value="DsrEFH-like"/>
    <property type="match status" value="1"/>
</dbReference>
<evidence type="ECO:0000313" key="2">
    <source>
        <dbReference type="EMBL" id="SHO61394.1"/>
    </source>
</evidence>
<gene>
    <name evidence="2" type="ORF">SAMN04488108_1312</name>
</gene>
<name>A0A1M7Z943_9BACT</name>
<dbReference type="PANTHER" id="PTHR37691">
    <property type="entry name" value="BLR3518 PROTEIN"/>
    <property type="match status" value="1"/>
</dbReference>
<sequence length="192" mass="21390">MKKFIPLLFLLVLGFSFQSFSQDEIPAYIKEKITYPVLDFHPFIGVMPVEEPALPYNPELDYKVVLDLYGAIKDSTAIHPSILEVARTYNLGVANGVPQEKLHLAAVVHGGLVNAILSDIEYEKKFSIKNPNLLAIEELEKVGVQFYVCGQSMAFLQIGKEKLTPLVHPAISAKYSFVTLGQIGYVYLNVSE</sequence>
<dbReference type="RefSeq" id="WP_073570987.1">
    <property type="nucleotide sequence ID" value="NZ_FRXN01000002.1"/>
</dbReference>
<feature type="chain" id="PRO_5012139026" evidence="1">
    <location>
        <begin position="22"/>
        <end position="192"/>
    </location>
</feature>
<evidence type="ECO:0000313" key="3">
    <source>
        <dbReference type="Proteomes" id="UP000184609"/>
    </source>
</evidence>
<dbReference type="AlphaFoldDB" id="A0A1M7Z943"/>
<feature type="signal peptide" evidence="1">
    <location>
        <begin position="1"/>
        <end position="21"/>
    </location>
</feature>
<dbReference type="InterPro" id="IPR003787">
    <property type="entry name" value="Sulphur_relay_DsrE/F-like"/>
</dbReference>
<dbReference type="Pfam" id="PF02635">
    <property type="entry name" value="DsrE"/>
    <property type="match status" value="1"/>
</dbReference>
<dbReference type="OrthoDB" id="7206705at2"/>
<organism evidence="2 3">
    <name type="scientific">Algoriphagus zhangzhouensis</name>
    <dbReference type="NCBI Taxonomy" id="1073327"/>
    <lineage>
        <taxon>Bacteria</taxon>
        <taxon>Pseudomonadati</taxon>
        <taxon>Bacteroidota</taxon>
        <taxon>Cytophagia</taxon>
        <taxon>Cytophagales</taxon>
        <taxon>Cyclobacteriaceae</taxon>
        <taxon>Algoriphagus</taxon>
    </lineage>
</organism>
<protein>
    <submittedName>
        <fullName evidence="2">Intracellular sulfur oxidation protein, DsrE/DsrF family</fullName>
    </submittedName>
</protein>
<dbReference type="EMBL" id="FRXN01000002">
    <property type="protein sequence ID" value="SHO61394.1"/>
    <property type="molecule type" value="Genomic_DNA"/>
</dbReference>
<dbReference type="PANTHER" id="PTHR37691:SF1">
    <property type="entry name" value="BLR3518 PROTEIN"/>
    <property type="match status" value="1"/>
</dbReference>